<dbReference type="InterPro" id="IPR006237">
    <property type="entry name" value="L-Met_gamma_lys"/>
</dbReference>
<dbReference type="SUPFAM" id="SSF53383">
    <property type="entry name" value="PLP-dependent transferases"/>
    <property type="match status" value="1"/>
</dbReference>
<proteinExistence type="inferred from homology"/>
<dbReference type="InterPro" id="IPR054542">
    <property type="entry name" value="Cys_met_metab_PP"/>
</dbReference>
<evidence type="ECO:0000256" key="2">
    <source>
        <dbReference type="ARBA" id="ARBA00008667"/>
    </source>
</evidence>
<dbReference type="CDD" id="cd00614">
    <property type="entry name" value="CGS_like"/>
    <property type="match status" value="1"/>
</dbReference>
<dbReference type="EC" id="4.4.1.11" evidence="3"/>
<evidence type="ECO:0000256" key="4">
    <source>
        <dbReference type="ARBA" id="ARBA00019040"/>
    </source>
</evidence>
<dbReference type="InterPro" id="IPR000277">
    <property type="entry name" value="Cys/Met-Metab_PyrdxlP-dep_enz"/>
</dbReference>
<evidence type="ECO:0000313" key="14">
    <source>
        <dbReference type="Proteomes" id="UP000633619"/>
    </source>
</evidence>
<evidence type="ECO:0000256" key="6">
    <source>
        <dbReference type="ARBA" id="ARBA00023239"/>
    </source>
</evidence>
<comment type="catalytic activity">
    <reaction evidence="10">
        <text>L-methionine + H2O = methanethiol + 2-oxobutanoate + NH4(+)</text>
        <dbReference type="Rhea" id="RHEA:23800"/>
        <dbReference type="ChEBI" id="CHEBI:15377"/>
        <dbReference type="ChEBI" id="CHEBI:16007"/>
        <dbReference type="ChEBI" id="CHEBI:16763"/>
        <dbReference type="ChEBI" id="CHEBI:28938"/>
        <dbReference type="ChEBI" id="CHEBI:57844"/>
        <dbReference type="EC" id="4.4.1.11"/>
    </reaction>
    <physiologicalReaction direction="left-to-right" evidence="10">
        <dbReference type="Rhea" id="RHEA:23801"/>
    </physiologicalReaction>
</comment>
<dbReference type="NCBIfam" id="TIGR01328">
    <property type="entry name" value="met_gam_lyase"/>
    <property type="match status" value="1"/>
</dbReference>
<dbReference type="PIRSF" id="PIRSF001434">
    <property type="entry name" value="CGS"/>
    <property type="match status" value="1"/>
</dbReference>
<evidence type="ECO:0000313" key="13">
    <source>
        <dbReference type="EMBL" id="MBH8595161.1"/>
    </source>
</evidence>
<dbReference type="EMBL" id="JAECVW010000003">
    <property type="protein sequence ID" value="MBH8595161.1"/>
    <property type="molecule type" value="Genomic_DNA"/>
</dbReference>
<name>A0A8I1A9I2_THEIN</name>
<feature type="modified residue" description="N6-(pyridoxal phosphate)lysine" evidence="11">
    <location>
        <position position="209"/>
    </location>
</feature>
<evidence type="ECO:0000256" key="5">
    <source>
        <dbReference type="ARBA" id="ARBA00022898"/>
    </source>
</evidence>
<dbReference type="GO" id="GO:0047982">
    <property type="term" value="F:homocysteine desulfhydrase activity"/>
    <property type="evidence" value="ECO:0007669"/>
    <property type="project" value="UniProtKB-EC"/>
</dbReference>
<gene>
    <name evidence="13" type="primary">megL</name>
    <name evidence="13" type="ORF">I8U20_07440</name>
</gene>
<keyword evidence="5 11" id="KW-0663">Pyridoxal phosphate</keyword>
<evidence type="ECO:0000256" key="7">
    <source>
        <dbReference type="ARBA" id="ARBA00047175"/>
    </source>
</evidence>
<evidence type="ECO:0000256" key="3">
    <source>
        <dbReference type="ARBA" id="ARBA00012222"/>
    </source>
</evidence>
<evidence type="ECO:0000256" key="11">
    <source>
        <dbReference type="PIRSR" id="PIRSR001434-2"/>
    </source>
</evidence>
<comment type="similarity">
    <text evidence="2">Belongs to the trans-sulfuration enzymes family. L-methionine gamma-lyase subfamily.</text>
</comment>
<dbReference type="FunFam" id="3.40.640.10:FF:000046">
    <property type="entry name" value="Cystathionine gamma-lyase"/>
    <property type="match status" value="1"/>
</dbReference>
<accession>A0A8I1A9I2</accession>
<keyword evidence="14" id="KW-1185">Reference proteome</keyword>
<dbReference type="InterPro" id="IPR015424">
    <property type="entry name" value="PyrdxlP-dep_Trfase"/>
</dbReference>
<dbReference type="GO" id="GO:0005737">
    <property type="term" value="C:cytoplasm"/>
    <property type="evidence" value="ECO:0007669"/>
    <property type="project" value="TreeGrafter"/>
</dbReference>
<dbReference type="Gene3D" id="3.90.1150.10">
    <property type="entry name" value="Aspartate Aminotransferase, domain 1"/>
    <property type="match status" value="1"/>
</dbReference>
<comment type="catalytic activity">
    <reaction evidence="9">
        <text>L-homocysteine + H2O = 2-oxobutanoate + hydrogen sulfide + NH4(+) + H(+)</text>
        <dbReference type="Rhea" id="RHEA:14501"/>
        <dbReference type="ChEBI" id="CHEBI:15377"/>
        <dbReference type="ChEBI" id="CHEBI:15378"/>
        <dbReference type="ChEBI" id="CHEBI:16763"/>
        <dbReference type="ChEBI" id="CHEBI:28938"/>
        <dbReference type="ChEBI" id="CHEBI:29919"/>
        <dbReference type="ChEBI" id="CHEBI:58199"/>
        <dbReference type="EC" id="4.4.1.2"/>
    </reaction>
    <physiologicalReaction direction="left-to-right" evidence="9">
        <dbReference type="Rhea" id="RHEA:14502"/>
    </physiologicalReaction>
</comment>
<dbReference type="AlphaFoldDB" id="A0A8I1A9I2"/>
<dbReference type="PROSITE" id="PS00868">
    <property type="entry name" value="CYS_MET_METAB_PP"/>
    <property type="match status" value="1"/>
</dbReference>
<dbReference type="FunFam" id="3.90.1150.10:FF:000033">
    <property type="entry name" value="Cystathionine gamma-synthase"/>
    <property type="match status" value="1"/>
</dbReference>
<comment type="cofactor">
    <cofactor evidence="1 12">
        <name>pyridoxal 5'-phosphate</name>
        <dbReference type="ChEBI" id="CHEBI:597326"/>
    </cofactor>
</comment>
<dbReference type="Proteomes" id="UP000633619">
    <property type="component" value="Unassembled WGS sequence"/>
</dbReference>
<comment type="caution">
    <text evidence="13">The sequence shown here is derived from an EMBL/GenBank/DDBJ whole genome shotgun (WGS) entry which is preliminary data.</text>
</comment>
<evidence type="ECO:0000256" key="8">
    <source>
        <dbReference type="ARBA" id="ARBA00047199"/>
    </source>
</evidence>
<dbReference type="RefSeq" id="WP_181731468.1">
    <property type="nucleotide sequence ID" value="NZ_JACEIR010000002.1"/>
</dbReference>
<keyword evidence="6 13" id="KW-0456">Lyase</keyword>
<reference evidence="13 14" key="1">
    <citation type="submission" date="2020-12" db="EMBL/GenBank/DDBJ databases">
        <title>WGS of Thermoactinomyces spp.</title>
        <authorList>
            <person name="Cheng K."/>
        </authorList>
    </citation>
    <scope>NUCLEOTIDE SEQUENCE [LARGE SCALE GENOMIC DNA]</scope>
    <source>
        <strain evidence="14">CICC 10671\DSM 43846</strain>
    </source>
</reference>
<dbReference type="Pfam" id="PF01053">
    <property type="entry name" value="Cys_Met_Meta_PP"/>
    <property type="match status" value="1"/>
</dbReference>
<dbReference type="InterPro" id="IPR015422">
    <property type="entry name" value="PyrdxlP-dep_Trfase_small"/>
</dbReference>
<dbReference type="GO" id="GO:0030170">
    <property type="term" value="F:pyridoxal phosphate binding"/>
    <property type="evidence" value="ECO:0007669"/>
    <property type="project" value="InterPro"/>
</dbReference>
<protein>
    <recommendedName>
        <fullName evidence="4">L-methionine gamma-lyase</fullName>
        <ecNumber evidence="3">4.4.1.11</ecNumber>
        <ecNumber evidence="7">4.4.1.2</ecNumber>
    </recommendedName>
    <alternativeName>
        <fullName evidence="8">Homocysteine desulfhydrase</fullName>
    </alternativeName>
</protein>
<evidence type="ECO:0000256" key="10">
    <source>
        <dbReference type="ARBA" id="ARBA00052699"/>
    </source>
</evidence>
<organism evidence="13 14">
    <name type="scientific">Thermoactinomyces intermedius</name>
    <dbReference type="NCBI Taxonomy" id="2024"/>
    <lineage>
        <taxon>Bacteria</taxon>
        <taxon>Bacillati</taxon>
        <taxon>Bacillota</taxon>
        <taxon>Bacilli</taxon>
        <taxon>Bacillales</taxon>
        <taxon>Thermoactinomycetaceae</taxon>
        <taxon>Thermoactinomyces</taxon>
    </lineage>
</organism>
<dbReference type="PANTHER" id="PTHR11808:SF80">
    <property type="entry name" value="CYSTATHIONINE GAMMA-LYASE"/>
    <property type="match status" value="1"/>
</dbReference>
<dbReference type="GO" id="GO:0018826">
    <property type="term" value="F:methionine gamma-lyase activity"/>
    <property type="evidence" value="ECO:0007669"/>
    <property type="project" value="UniProtKB-EC"/>
</dbReference>
<evidence type="ECO:0000256" key="12">
    <source>
        <dbReference type="RuleBase" id="RU362118"/>
    </source>
</evidence>
<dbReference type="InterPro" id="IPR015421">
    <property type="entry name" value="PyrdxlP-dep_Trfase_major"/>
</dbReference>
<evidence type="ECO:0000256" key="9">
    <source>
        <dbReference type="ARBA" id="ARBA00048780"/>
    </source>
</evidence>
<evidence type="ECO:0000256" key="1">
    <source>
        <dbReference type="ARBA" id="ARBA00001933"/>
    </source>
</evidence>
<dbReference type="EC" id="4.4.1.2" evidence="7"/>
<dbReference type="GO" id="GO:0009086">
    <property type="term" value="P:methionine biosynthetic process"/>
    <property type="evidence" value="ECO:0007669"/>
    <property type="project" value="UniProtKB-ARBA"/>
</dbReference>
<dbReference type="GO" id="GO:0019346">
    <property type="term" value="P:transsulfuration"/>
    <property type="evidence" value="ECO:0007669"/>
    <property type="project" value="InterPro"/>
</dbReference>
<dbReference type="PANTHER" id="PTHR11808">
    <property type="entry name" value="TRANS-SULFURATION ENZYME FAMILY MEMBER"/>
    <property type="match status" value="1"/>
</dbReference>
<dbReference type="Gene3D" id="3.40.640.10">
    <property type="entry name" value="Type I PLP-dependent aspartate aminotransferase-like (Major domain)"/>
    <property type="match status" value="1"/>
</dbReference>
<sequence length="394" mass="43366">MEKNKWGFSTQAIHAGIRHGEMEGSLAPPIFQTSTFVFPSAETGGNRFAGREDGFIYTRLGNPTVRLLEEKVAVLEKAETALAFSSGMGAVASVLLGILKAGDHVVCSKGLYGCTYSLFHWLQERFQIRFSMCSMMEEAVLEKAIRPETRCFYIETPMNPTLELVNLELVSTVARRHGIVTIVDNTLMSPYLQRPLEWGCDIVLHSATKYIGGHGDVIAGIAAGPRHLLENVKKTTLKDLGAILSPMDAYLLIRGLKTLEVRMDRHCENAGKIAHFLAEHPKVKQVFYPGLSSFPQVELAKKQMRKPGGVISFEMKGGYEAAVRLLNHVSLCQLAVSLGETDTLIQHPASMTHAVVPREERLKMGISDGMIRLSAGIENAEDILADLEEALSFV</sequence>